<dbReference type="PROSITE" id="PS51343">
    <property type="entry name" value="PII_GLNB_DOM"/>
    <property type="match status" value="1"/>
</dbReference>
<dbReference type="Gene3D" id="3.30.70.120">
    <property type="match status" value="1"/>
</dbReference>
<evidence type="ECO:0000313" key="1">
    <source>
        <dbReference type="EMBL" id="HIS96964.1"/>
    </source>
</evidence>
<sequence>MIMDFVIAIVDRAKAEDMIELYRSHSLPIVLTMLGNGTATSEHLSLYGLEATEKALVASVACGDMTKQLIKSAKRKLFIDIPGNGIMLAVPVKSVGGGRTLAFLTGNNPPDGAVPEMKFDHELIMAIINEGHTDTVMDAARSAGAAGGTVLHAKGTGAKQAEKFLGVSIAQEKELIIIVSKASEKAKIMKAIAESCGPGTPSGAISFSLPISAVAGLRVLEDD</sequence>
<name>A0A9D1G5C0_9FIRM</name>
<dbReference type="GO" id="GO:0030234">
    <property type="term" value="F:enzyme regulator activity"/>
    <property type="evidence" value="ECO:0007669"/>
    <property type="project" value="InterPro"/>
</dbReference>
<dbReference type="GO" id="GO:0006808">
    <property type="term" value="P:regulation of nitrogen utilization"/>
    <property type="evidence" value="ECO:0007669"/>
    <property type="project" value="InterPro"/>
</dbReference>
<reference evidence="1" key="2">
    <citation type="journal article" date="2021" name="PeerJ">
        <title>Extensive microbial diversity within the chicken gut microbiome revealed by metagenomics and culture.</title>
        <authorList>
            <person name="Gilroy R."/>
            <person name="Ravi A."/>
            <person name="Getino M."/>
            <person name="Pursley I."/>
            <person name="Horton D.L."/>
            <person name="Alikhan N.F."/>
            <person name="Baker D."/>
            <person name="Gharbi K."/>
            <person name="Hall N."/>
            <person name="Watson M."/>
            <person name="Adriaenssens E.M."/>
            <person name="Foster-Nyarko E."/>
            <person name="Jarju S."/>
            <person name="Secka A."/>
            <person name="Antonio M."/>
            <person name="Oren A."/>
            <person name="Chaudhuri R.R."/>
            <person name="La Ragione R."/>
            <person name="Hildebrand F."/>
            <person name="Pallen M.J."/>
        </authorList>
    </citation>
    <scope>NUCLEOTIDE SEQUENCE</scope>
    <source>
        <strain evidence="1">ChiHecec3B27-6122</strain>
    </source>
</reference>
<reference evidence="1" key="1">
    <citation type="submission" date="2020-10" db="EMBL/GenBank/DDBJ databases">
        <authorList>
            <person name="Gilroy R."/>
        </authorList>
    </citation>
    <scope>NUCLEOTIDE SEQUENCE</scope>
    <source>
        <strain evidence="1">ChiHecec3B27-6122</strain>
    </source>
</reference>
<proteinExistence type="predicted"/>
<gene>
    <name evidence="1" type="ORF">IAD42_03200</name>
</gene>
<dbReference type="EMBL" id="DVJS01000072">
    <property type="protein sequence ID" value="HIS96964.1"/>
    <property type="molecule type" value="Genomic_DNA"/>
</dbReference>
<dbReference type="InterPro" id="IPR002187">
    <property type="entry name" value="N-reg_PII"/>
</dbReference>
<evidence type="ECO:0000313" key="2">
    <source>
        <dbReference type="Proteomes" id="UP000886876"/>
    </source>
</evidence>
<organism evidence="1 2">
    <name type="scientific">Candidatus Scatomorpha pullistercoris</name>
    <dbReference type="NCBI Taxonomy" id="2840929"/>
    <lineage>
        <taxon>Bacteria</taxon>
        <taxon>Bacillati</taxon>
        <taxon>Bacillota</taxon>
        <taxon>Clostridia</taxon>
        <taxon>Eubacteriales</taxon>
        <taxon>Candidatus Scatomorpha</taxon>
    </lineage>
</organism>
<dbReference type="InterPro" id="IPR011322">
    <property type="entry name" value="N-reg_PII-like_a/b"/>
</dbReference>
<dbReference type="AlphaFoldDB" id="A0A9D1G5C0"/>
<dbReference type="InterPro" id="IPR015867">
    <property type="entry name" value="N-reg_PII/ATP_PRibTrfase_C"/>
</dbReference>
<accession>A0A9D1G5C0</accession>
<dbReference type="SUPFAM" id="SSF54913">
    <property type="entry name" value="GlnB-like"/>
    <property type="match status" value="2"/>
</dbReference>
<comment type="caution">
    <text evidence="1">The sequence shown here is derived from an EMBL/GenBank/DDBJ whole genome shotgun (WGS) entry which is preliminary data.</text>
</comment>
<protein>
    <submittedName>
        <fullName evidence="1">P-II family nitrogen regulator</fullName>
    </submittedName>
</protein>
<dbReference type="Pfam" id="PF00543">
    <property type="entry name" value="P-II"/>
    <property type="match status" value="1"/>
</dbReference>
<dbReference type="Proteomes" id="UP000886876">
    <property type="component" value="Unassembled WGS sequence"/>
</dbReference>
<dbReference type="SMART" id="SM00938">
    <property type="entry name" value="P-II"/>
    <property type="match status" value="1"/>
</dbReference>